<accession>A0A1I3VHN7</accession>
<keyword evidence="5" id="KW-1185">Reference proteome</keyword>
<evidence type="ECO:0000256" key="2">
    <source>
        <dbReference type="ARBA" id="ARBA00022723"/>
    </source>
</evidence>
<dbReference type="Pfam" id="PF00459">
    <property type="entry name" value="Inositol_P"/>
    <property type="match status" value="1"/>
</dbReference>
<evidence type="ECO:0000313" key="5">
    <source>
        <dbReference type="Proteomes" id="UP000199598"/>
    </source>
</evidence>
<organism evidence="4 5">
    <name type="scientific">Pseudovibrio ascidiaceicola</name>
    <dbReference type="NCBI Taxonomy" id="285279"/>
    <lineage>
        <taxon>Bacteria</taxon>
        <taxon>Pseudomonadati</taxon>
        <taxon>Pseudomonadota</taxon>
        <taxon>Alphaproteobacteria</taxon>
        <taxon>Hyphomicrobiales</taxon>
        <taxon>Stappiaceae</taxon>
        <taxon>Pseudovibrio</taxon>
    </lineage>
</organism>
<dbReference type="PROSITE" id="PS00630">
    <property type="entry name" value="IMP_2"/>
    <property type="match status" value="1"/>
</dbReference>
<keyword evidence="3" id="KW-0460">Magnesium</keyword>
<evidence type="ECO:0000256" key="1">
    <source>
        <dbReference type="ARBA" id="ARBA00009759"/>
    </source>
</evidence>
<dbReference type="Proteomes" id="UP000199598">
    <property type="component" value="Unassembled WGS sequence"/>
</dbReference>
<evidence type="ECO:0000256" key="3">
    <source>
        <dbReference type="ARBA" id="ARBA00022842"/>
    </source>
</evidence>
<dbReference type="EMBL" id="FOSK01000001">
    <property type="protein sequence ID" value="SFJ94559.1"/>
    <property type="molecule type" value="Genomic_DNA"/>
</dbReference>
<name>A0A1I3VHN7_9HYPH</name>
<dbReference type="PANTHER" id="PTHR20854:SF4">
    <property type="entry name" value="INOSITOL-1-MONOPHOSPHATASE-RELATED"/>
    <property type="match status" value="1"/>
</dbReference>
<reference evidence="4 5" key="1">
    <citation type="submission" date="2016-10" db="EMBL/GenBank/DDBJ databases">
        <authorList>
            <person name="Varghese N."/>
            <person name="Submissions S."/>
        </authorList>
    </citation>
    <scope>NUCLEOTIDE SEQUENCE [LARGE SCALE GENOMIC DNA]</scope>
    <source>
        <strain evidence="4 5">DSM 16392</strain>
    </source>
</reference>
<gene>
    <name evidence="4" type="ORF">SAMN04488518_101388</name>
</gene>
<proteinExistence type="inferred from homology"/>
<comment type="similarity">
    <text evidence="1">Belongs to the inositol monophosphatase superfamily.</text>
</comment>
<dbReference type="SUPFAM" id="SSF56655">
    <property type="entry name" value="Carbohydrate phosphatase"/>
    <property type="match status" value="1"/>
</dbReference>
<dbReference type="PANTHER" id="PTHR20854">
    <property type="entry name" value="INOSITOL MONOPHOSPHATASE"/>
    <property type="match status" value="1"/>
</dbReference>
<dbReference type="PRINTS" id="PR00377">
    <property type="entry name" value="IMPHPHTASES"/>
</dbReference>
<keyword evidence="2" id="KW-0479">Metal-binding</keyword>
<dbReference type="CDD" id="cd01637">
    <property type="entry name" value="IMPase_like"/>
    <property type="match status" value="1"/>
</dbReference>
<dbReference type="RefSeq" id="WP_159437945.1">
    <property type="nucleotide sequence ID" value="NZ_FOSK01000001.1"/>
</dbReference>
<comment type="caution">
    <text evidence="4">The sequence shown here is derived from an EMBL/GenBank/DDBJ whole genome shotgun (WGS) entry which is preliminary data.</text>
</comment>
<sequence>MPPFLTQLSRILQNSITLANSQSIASIQEKSFRDYVTNVDFTVDKFLTQELQKLTPNIKVLSEERVIEGAEETFWIIDPIDGTHNLLSGIPIVGISAALFEGHVLRASAVADIHRAHVFSAQKEAGAFLNGHRLRVPNEPPSLVAVSTGAMDCLIESKEAYKALRSIGKLRNLGSQALHICYVASGVFSTAISFEAKFWDDAAASLIAAEAGASYQSFSGITRRLVLDSKLSTNCLRSICAHPSTLKASQQISMRLSWAEEELNGE</sequence>
<dbReference type="InterPro" id="IPR000760">
    <property type="entry name" value="Inositol_monophosphatase-like"/>
</dbReference>
<dbReference type="Gene3D" id="3.40.190.80">
    <property type="match status" value="1"/>
</dbReference>
<protein>
    <submittedName>
        <fullName evidence="4">Myo-inositol-1(Or 4)-monophosphatase</fullName>
    </submittedName>
</protein>
<dbReference type="Gene3D" id="3.30.540.10">
    <property type="entry name" value="Fructose-1,6-Bisphosphatase, subunit A, domain 1"/>
    <property type="match status" value="1"/>
</dbReference>
<evidence type="ECO:0000313" key="4">
    <source>
        <dbReference type="EMBL" id="SFJ94559.1"/>
    </source>
</evidence>
<dbReference type="InterPro" id="IPR020550">
    <property type="entry name" value="Inositol_monophosphatase_CS"/>
</dbReference>